<dbReference type="PROSITE" id="PS50860">
    <property type="entry name" value="AA_TRNA_LIGASE_II_ALA"/>
    <property type="match status" value="1"/>
</dbReference>
<reference evidence="8" key="1">
    <citation type="submission" date="2010-11" db="EMBL/GenBank/DDBJ databases">
        <title>The complete genome of Desulfurococcus mucosus DSM 2162.</title>
        <authorList>
            <consortium name="US DOE Joint Genome Institute (JGI-PGF)"/>
            <person name="Lucas S."/>
            <person name="Copeland A."/>
            <person name="Lapidus A."/>
            <person name="Bruce D."/>
            <person name="Goodwin L."/>
            <person name="Pitluck S."/>
            <person name="Kyrpides N."/>
            <person name="Mavromatis K."/>
            <person name="Pagani I."/>
            <person name="Ivanova N."/>
            <person name="Ovchinnikova G."/>
            <person name="Chertkov O."/>
            <person name="Held B."/>
            <person name="Brettin T."/>
            <person name="Detter J.C."/>
            <person name="Tapia R."/>
            <person name="Han C."/>
            <person name="Land M."/>
            <person name="Hauser L."/>
            <person name="Markowitz V."/>
            <person name="Cheng J.-F."/>
            <person name="Hugenholtz P."/>
            <person name="Woyke T."/>
            <person name="Wu D."/>
            <person name="Wirth R."/>
            <person name="Bilek Y."/>
            <person name="Hader T."/>
            <person name="Klenk H.-P."/>
            <person name="Eisen J.A."/>
        </authorList>
    </citation>
    <scope>NUCLEOTIDE SEQUENCE [LARGE SCALE GENOMIC DNA]</scope>
    <source>
        <strain evidence="8">ATCC 35584 / DSM 2162 / JCM 9187 / O7/1</strain>
    </source>
</reference>
<evidence type="ECO:0000259" key="6">
    <source>
        <dbReference type="PROSITE" id="PS50860"/>
    </source>
</evidence>
<dbReference type="Gene3D" id="2.40.30.130">
    <property type="match status" value="1"/>
</dbReference>
<evidence type="ECO:0000256" key="2">
    <source>
        <dbReference type="ARBA" id="ARBA00004496"/>
    </source>
</evidence>
<dbReference type="GO" id="GO:0004813">
    <property type="term" value="F:alanine-tRNA ligase activity"/>
    <property type="evidence" value="ECO:0007669"/>
    <property type="project" value="InterPro"/>
</dbReference>
<dbReference type="InterPro" id="IPR018164">
    <property type="entry name" value="Ala-tRNA-synth_IIc_N"/>
</dbReference>
<dbReference type="GO" id="GO:0005524">
    <property type="term" value="F:ATP binding"/>
    <property type="evidence" value="ECO:0007669"/>
    <property type="project" value="InterPro"/>
</dbReference>
<accession>E8R7P3</accession>
<dbReference type="KEGG" id="dmu:Desmu_0219"/>
<feature type="domain" description="Alanyl-transfer RNA synthetases family profile" evidence="6">
    <location>
        <begin position="1"/>
        <end position="238"/>
    </location>
</feature>
<dbReference type="RefSeq" id="WP_013561760.1">
    <property type="nucleotide sequence ID" value="NC_014961.1"/>
</dbReference>
<dbReference type="GO" id="GO:0003676">
    <property type="term" value="F:nucleic acid binding"/>
    <property type="evidence" value="ECO:0007669"/>
    <property type="project" value="InterPro"/>
</dbReference>
<organism evidence="7 8">
    <name type="scientific">Desulfurococcus mucosus (strain ATCC 35584 / DSM 2162 / JCM 9187 / O7/1)</name>
    <dbReference type="NCBI Taxonomy" id="765177"/>
    <lineage>
        <taxon>Archaea</taxon>
        <taxon>Thermoproteota</taxon>
        <taxon>Thermoprotei</taxon>
        <taxon>Desulfurococcales</taxon>
        <taxon>Desulfurococcaceae</taxon>
        <taxon>Desulfurococcus</taxon>
    </lineage>
</organism>
<sequence>MTELVYQYDSYIKECDAVVEAVQGNKVFLDRTVFHPRSGGVENDTGFIIAGDVRVRVLNVYYDKETGDVAHEVDDASSITIGSRVKLLLDWDRRYRLMRLHTAAHVLSAVMYMDHGALITGGNITPEYGYDDYSLQTFSSGVFEEAVRKANEIVARNIEVKVYWLPREEAMRIPGVVKLAGRMPPNVEKLRIVEIPGVDIQADGGPHVRHTSEIGVIKLLRTENKGKNKKRLYFSVEP</sequence>
<dbReference type="AlphaFoldDB" id="E8R7P3"/>
<dbReference type="OrthoDB" id="11392at2157"/>
<dbReference type="InterPro" id="IPR018165">
    <property type="entry name" value="Ala-tRNA-synth_IIc_core"/>
</dbReference>
<evidence type="ECO:0000313" key="8">
    <source>
        <dbReference type="Proteomes" id="UP000001068"/>
    </source>
</evidence>
<gene>
    <name evidence="7" type="ordered locus">Desmu_0219</name>
</gene>
<keyword evidence="3" id="KW-0963">Cytoplasm</keyword>
<dbReference type="Gene3D" id="3.30.980.10">
    <property type="entry name" value="Threonyl-trna Synthetase, Chain A, domain 2"/>
    <property type="match status" value="1"/>
</dbReference>
<dbReference type="Pfam" id="PF01411">
    <property type="entry name" value="tRNA-synt_2c"/>
    <property type="match status" value="1"/>
</dbReference>
<dbReference type="InterPro" id="IPR051335">
    <property type="entry name" value="Alanyl-tRNA_Editing_Enzymes"/>
</dbReference>
<dbReference type="SUPFAM" id="SSF50447">
    <property type="entry name" value="Translation proteins"/>
    <property type="match status" value="1"/>
</dbReference>
<keyword evidence="5" id="KW-0862">Zinc</keyword>
<dbReference type="InterPro" id="IPR012947">
    <property type="entry name" value="tRNA_SAD"/>
</dbReference>
<evidence type="ECO:0000313" key="7">
    <source>
        <dbReference type="EMBL" id="ADV64538.1"/>
    </source>
</evidence>
<evidence type="ECO:0000256" key="1">
    <source>
        <dbReference type="ARBA" id="ARBA00001947"/>
    </source>
</evidence>
<dbReference type="PANTHER" id="PTHR43462:SF1">
    <property type="entry name" value="ALANYL-TRNA EDITING PROTEIN AARSD1"/>
    <property type="match status" value="1"/>
</dbReference>
<protein>
    <submittedName>
        <fullName evidence="7">Ala-tRNA(Pro) hydrolase</fullName>
        <ecNumber evidence="7">3.1.1.-</ecNumber>
    </submittedName>
</protein>
<keyword evidence="8" id="KW-1185">Reference proteome</keyword>
<dbReference type="GO" id="GO:0005737">
    <property type="term" value="C:cytoplasm"/>
    <property type="evidence" value="ECO:0007669"/>
    <property type="project" value="UniProtKB-SubCell"/>
</dbReference>
<dbReference type="SMART" id="SM00863">
    <property type="entry name" value="tRNA_SAD"/>
    <property type="match status" value="1"/>
</dbReference>
<dbReference type="EC" id="3.1.1.-" evidence="7"/>
<evidence type="ECO:0000256" key="4">
    <source>
        <dbReference type="ARBA" id="ARBA00022723"/>
    </source>
</evidence>
<comment type="cofactor">
    <cofactor evidence="1">
        <name>Zn(2+)</name>
        <dbReference type="ChEBI" id="CHEBI:29105"/>
    </cofactor>
</comment>
<dbReference type="PANTHER" id="PTHR43462">
    <property type="entry name" value="ALANYL-TRNA EDITING PROTEIN"/>
    <property type="match status" value="1"/>
</dbReference>
<proteinExistence type="predicted"/>
<dbReference type="InterPro" id="IPR009000">
    <property type="entry name" value="Transl_B-barrel_sf"/>
</dbReference>
<dbReference type="EMBL" id="CP002363">
    <property type="protein sequence ID" value="ADV64538.1"/>
    <property type="molecule type" value="Genomic_DNA"/>
</dbReference>
<comment type="subcellular location">
    <subcellularLocation>
        <location evidence="2">Cytoplasm</location>
    </subcellularLocation>
</comment>
<evidence type="ECO:0000256" key="3">
    <source>
        <dbReference type="ARBA" id="ARBA00022490"/>
    </source>
</evidence>
<dbReference type="SUPFAM" id="SSF55186">
    <property type="entry name" value="ThrRS/AlaRS common domain"/>
    <property type="match status" value="1"/>
</dbReference>
<dbReference type="HOGENOM" id="CLU_004485_3_2_2"/>
<dbReference type="GO" id="GO:0006419">
    <property type="term" value="P:alanyl-tRNA aminoacylation"/>
    <property type="evidence" value="ECO:0007669"/>
    <property type="project" value="InterPro"/>
</dbReference>
<dbReference type="STRING" id="765177.Desmu_0219"/>
<dbReference type="GeneID" id="10152908"/>
<reference evidence="7 8" key="2">
    <citation type="journal article" date="2011" name="Stand. Genomic Sci.">
        <title>Complete genome sequence of Desulfurococcus mucosus type strain (O7/1).</title>
        <authorList>
            <person name="Wirth R."/>
            <person name="Chertkov O."/>
            <person name="Held B."/>
            <person name="Lapidus A."/>
            <person name="Nolan M."/>
            <person name="Lucas S."/>
            <person name="Hammon N."/>
            <person name="Deshpande S."/>
            <person name="Cheng J.F."/>
            <person name="Tapia R."/>
            <person name="Han C."/>
            <person name="Goodwin L."/>
            <person name="Pitluck S."/>
            <person name="Liolios K."/>
            <person name="Ioanna P."/>
            <person name="Ivanova N."/>
            <person name="Mavromatis K."/>
            <person name="Mikhailova N."/>
            <person name="Pati A."/>
            <person name="Chen A."/>
            <person name="Palaniappan K."/>
            <person name="Land M."/>
            <person name="Hauser L."/>
            <person name="Chang Y.J."/>
            <person name="Jeffries C.D."/>
            <person name="Bilek Y."/>
            <person name="Hader T."/>
            <person name="Rohde M."/>
            <person name="Spring S."/>
            <person name="Sikorski J."/>
            <person name="Goker M."/>
            <person name="Woyke T."/>
            <person name="Bristow J."/>
            <person name="Eisen J.A."/>
            <person name="Markowitz V."/>
            <person name="Hugenholtz P."/>
            <person name="Kyrpides N.C."/>
            <person name="Klenk H.P."/>
        </authorList>
    </citation>
    <scope>NUCLEOTIDE SEQUENCE [LARGE SCALE GENOMIC DNA]</scope>
    <source>
        <strain evidence="8">ATCC 35584 / DSM 2162 / JCM 9187 / O7/1</strain>
    </source>
</reference>
<dbReference type="InterPro" id="IPR053424">
    <property type="entry name" value="Alanyl-tRNA_Edit-Domain"/>
</dbReference>
<keyword evidence="7" id="KW-0378">Hydrolase</keyword>
<dbReference type="Pfam" id="PF07973">
    <property type="entry name" value="tRNA_SAD"/>
    <property type="match status" value="1"/>
</dbReference>
<dbReference type="GO" id="GO:0046872">
    <property type="term" value="F:metal ion binding"/>
    <property type="evidence" value="ECO:0007669"/>
    <property type="project" value="UniProtKB-KW"/>
</dbReference>
<dbReference type="NCBIfam" id="NF040865">
    <property type="entry name" value="a_tRNA_ed_AlaXM"/>
    <property type="match status" value="1"/>
</dbReference>
<name>E8R7P3_DESM0</name>
<dbReference type="Proteomes" id="UP000001068">
    <property type="component" value="Chromosome"/>
</dbReference>
<evidence type="ECO:0000256" key="5">
    <source>
        <dbReference type="ARBA" id="ARBA00022833"/>
    </source>
</evidence>
<dbReference type="GO" id="GO:0002161">
    <property type="term" value="F:aminoacyl-tRNA deacylase activity"/>
    <property type="evidence" value="ECO:0007669"/>
    <property type="project" value="UniProtKB-ARBA"/>
</dbReference>
<dbReference type="eggNOG" id="arCOG01254">
    <property type="taxonomic scope" value="Archaea"/>
</dbReference>
<dbReference type="InterPro" id="IPR018163">
    <property type="entry name" value="Thr/Ala-tRNA-synth_IIc_edit"/>
</dbReference>
<keyword evidence="4" id="KW-0479">Metal-binding</keyword>